<gene>
    <name evidence="15" type="ORF">EDD33_3251</name>
</gene>
<evidence type="ECO:0000256" key="3">
    <source>
        <dbReference type="ARBA" id="ARBA00011950"/>
    </source>
</evidence>
<evidence type="ECO:0000256" key="6">
    <source>
        <dbReference type="ARBA" id="ARBA00025448"/>
    </source>
</evidence>
<dbReference type="InterPro" id="IPR003448">
    <property type="entry name" value="Mopterin_biosynth_MoaE"/>
</dbReference>
<comment type="function">
    <text evidence="6">Converts molybdopterin precursor Z into molybdopterin. This requires the incorporation of two sulfur atoms into precursor Z to generate a dithiolene group. The sulfur is provided by MoaD.</text>
</comment>
<keyword evidence="5" id="KW-0501">Molybdenum cofactor biosynthesis</keyword>
<reference evidence="15 16" key="1">
    <citation type="submission" date="2018-11" db="EMBL/GenBank/DDBJ databases">
        <title>Sequencing the genomes of 1000 actinobacteria strains.</title>
        <authorList>
            <person name="Klenk H.-P."/>
        </authorList>
    </citation>
    <scope>NUCLEOTIDE SEQUENCE [LARGE SCALE GENOMIC DNA]</scope>
    <source>
        <strain evidence="15 16">DSM 12652</strain>
    </source>
</reference>
<dbReference type="EMBL" id="RKHO01000001">
    <property type="protein sequence ID" value="ROR92361.1"/>
    <property type="molecule type" value="Genomic_DNA"/>
</dbReference>
<dbReference type="Pfam" id="PF02391">
    <property type="entry name" value="MoaE"/>
    <property type="match status" value="1"/>
</dbReference>
<dbReference type="Proteomes" id="UP000281738">
    <property type="component" value="Unassembled WGS sequence"/>
</dbReference>
<accession>A0A3N2CXV5</accession>
<evidence type="ECO:0000256" key="8">
    <source>
        <dbReference type="ARBA" id="ARBA00049878"/>
    </source>
</evidence>
<evidence type="ECO:0000256" key="4">
    <source>
        <dbReference type="ARBA" id="ARBA00022679"/>
    </source>
</evidence>
<evidence type="ECO:0000256" key="9">
    <source>
        <dbReference type="ARBA" id="ARBA00072424"/>
    </source>
</evidence>
<dbReference type="FunFam" id="3.90.1170.40:FF:000004">
    <property type="entry name" value="Molybdopterin biosynthesis protein MoeE"/>
    <property type="match status" value="1"/>
</dbReference>
<evidence type="ECO:0000256" key="1">
    <source>
        <dbReference type="ARBA" id="ARBA00005046"/>
    </source>
</evidence>
<sequence length="173" mass="18003">MRGRGGAGQARRYAAAVTSETPAGPADAAADAADAVIRLLDLREEALDAAEVLAAVDDPSAGGVNLFVGVVRDHDGGESVDHLDYSAHPTALARLREVAEGVVRDFEVTAVAAVHRTGTLHVGDTAVLVAASAAHRGQAYDASRALIDRLKAEVPVWKHQVFADGHDEWVGTP</sequence>
<evidence type="ECO:0000313" key="16">
    <source>
        <dbReference type="Proteomes" id="UP000281738"/>
    </source>
</evidence>
<evidence type="ECO:0000256" key="10">
    <source>
        <dbReference type="ARBA" id="ARBA00076955"/>
    </source>
</evidence>
<dbReference type="EC" id="2.8.1.12" evidence="3"/>
<evidence type="ECO:0000256" key="14">
    <source>
        <dbReference type="SAM" id="MobiDB-lite"/>
    </source>
</evidence>
<comment type="caution">
    <text evidence="15">The sequence shown here is derived from an EMBL/GenBank/DDBJ whole genome shotgun (WGS) entry which is preliminary data.</text>
</comment>
<comment type="similarity">
    <text evidence="2">Belongs to the MoaE family.</text>
</comment>
<dbReference type="InterPro" id="IPR036563">
    <property type="entry name" value="MoaE_sf"/>
</dbReference>
<evidence type="ECO:0000256" key="7">
    <source>
        <dbReference type="ARBA" id="ARBA00026066"/>
    </source>
</evidence>
<comment type="subunit">
    <text evidence="7">Heterotetramer of 2 MoaD subunits and 2 MoaE subunits. Also stable as homodimer. The enzyme changes between these two forms during catalysis.</text>
</comment>
<protein>
    <recommendedName>
        <fullName evidence="9">Molybdopterin synthase catalytic subunit 1</fullName>
        <ecNumber evidence="3">2.8.1.12</ecNumber>
    </recommendedName>
    <alternativeName>
        <fullName evidence="13">MPT synthase subunit 2 1</fullName>
    </alternativeName>
    <alternativeName>
        <fullName evidence="10">Molybdenum cofactor biosynthesis protein E 1</fullName>
    </alternativeName>
    <alternativeName>
        <fullName evidence="11">Molybdopterin-converting factor large subunit 1</fullName>
    </alternativeName>
    <alternativeName>
        <fullName evidence="12">Molybdopterin-converting factor subunit 2 1</fullName>
    </alternativeName>
</protein>
<dbReference type="CDD" id="cd00756">
    <property type="entry name" value="MoaE"/>
    <property type="match status" value="1"/>
</dbReference>
<evidence type="ECO:0000256" key="5">
    <source>
        <dbReference type="ARBA" id="ARBA00023150"/>
    </source>
</evidence>
<keyword evidence="4" id="KW-0808">Transferase</keyword>
<dbReference type="GO" id="GO:0006777">
    <property type="term" value="P:Mo-molybdopterin cofactor biosynthetic process"/>
    <property type="evidence" value="ECO:0007669"/>
    <property type="project" value="UniProtKB-KW"/>
</dbReference>
<name>A0A3N2CXV5_9ACTN</name>
<keyword evidence="16" id="KW-1185">Reference proteome</keyword>
<dbReference type="PANTHER" id="PTHR23404">
    <property type="entry name" value="MOLYBDOPTERIN SYNTHASE RELATED"/>
    <property type="match status" value="1"/>
</dbReference>
<proteinExistence type="inferred from homology"/>
<evidence type="ECO:0000256" key="2">
    <source>
        <dbReference type="ARBA" id="ARBA00005426"/>
    </source>
</evidence>
<dbReference type="Gene3D" id="3.90.1170.40">
    <property type="entry name" value="Molybdopterin biosynthesis MoaE subunit"/>
    <property type="match status" value="1"/>
</dbReference>
<organism evidence="15 16">
    <name type="scientific">Nocardioides aurantiacus</name>
    <dbReference type="NCBI Taxonomy" id="86796"/>
    <lineage>
        <taxon>Bacteria</taxon>
        <taxon>Bacillati</taxon>
        <taxon>Actinomycetota</taxon>
        <taxon>Actinomycetes</taxon>
        <taxon>Propionibacteriales</taxon>
        <taxon>Nocardioidaceae</taxon>
        <taxon>Nocardioides</taxon>
    </lineage>
</organism>
<evidence type="ECO:0000256" key="11">
    <source>
        <dbReference type="ARBA" id="ARBA00078352"/>
    </source>
</evidence>
<evidence type="ECO:0000256" key="13">
    <source>
        <dbReference type="ARBA" id="ARBA00080739"/>
    </source>
</evidence>
<comment type="catalytic activity">
    <reaction evidence="8">
        <text>2 [molybdopterin-synthase sulfur-carrier protein]-C-terminal-Gly-aminoethanethioate + cyclic pyranopterin phosphate + H2O = molybdopterin + 2 [molybdopterin-synthase sulfur-carrier protein]-C-terminal Gly-Gly + 2 H(+)</text>
        <dbReference type="Rhea" id="RHEA:26333"/>
        <dbReference type="Rhea" id="RHEA-COMP:12202"/>
        <dbReference type="Rhea" id="RHEA-COMP:19907"/>
        <dbReference type="ChEBI" id="CHEBI:15377"/>
        <dbReference type="ChEBI" id="CHEBI:15378"/>
        <dbReference type="ChEBI" id="CHEBI:58698"/>
        <dbReference type="ChEBI" id="CHEBI:59648"/>
        <dbReference type="ChEBI" id="CHEBI:90778"/>
        <dbReference type="ChEBI" id="CHEBI:232372"/>
        <dbReference type="EC" id="2.8.1.12"/>
    </reaction>
</comment>
<dbReference type="GO" id="GO:0030366">
    <property type="term" value="F:molybdopterin synthase activity"/>
    <property type="evidence" value="ECO:0007669"/>
    <property type="project" value="UniProtKB-EC"/>
</dbReference>
<dbReference type="SUPFAM" id="SSF54690">
    <property type="entry name" value="Molybdopterin synthase subunit MoaE"/>
    <property type="match status" value="1"/>
</dbReference>
<evidence type="ECO:0000256" key="12">
    <source>
        <dbReference type="ARBA" id="ARBA00080680"/>
    </source>
</evidence>
<feature type="region of interest" description="Disordered" evidence="14">
    <location>
        <begin position="1"/>
        <end position="28"/>
    </location>
</feature>
<evidence type="ECO:0000313" key="15">
    <source>
        <dbReference type="EMBL" id="ROR92361.1"/>
    </source>
</evidence>
<dbReference type="AlphaFoldDB" id="A0A3N2CXV5"/>
<comment type="pathway">
    <text evidence="1">Cofactor biosynthesis; molybdopterin biosynthesis.</text>
</comment>